<proteinExistence type="predicted"/>
<feature type="domain" description="3-hydroxyisobutyrate dehydrogenase-like NAD-binding" evidence="6">
    <location>
        <begin position="167"/>
        <end position="286"/>
    </location>
</feature>
<dbReference type="InterPro" id="IPR006115">
    <property type="entry name" value="6PGDH_NADP-bd"/>
</dbReference>
<reference evidence="7 8" key="1">
    <citation type="submission" date="2018-03" db="EMBL/GenBank/DDBJ databases">
        <title>Genome sequencing of Phreatobacter sp.</title>
        <authorList>
            <person name="Kim S.-J."/>
            <person name="Heo J."/>
            <person name="Kwon S.-W."/>
        </authorList>
    </citation>
    <scope>NUCLEOTIDE SEQUENCE [LARGE SCALE GENOMIC DNA]</scope>
    <source>
        <strain evidence="7 8">S-12</strain>
    </source>
</reference>
<dbReference type="SUPFAM" id="SSF51735">
    <property type="entry name" value="NAD(P)-binding Rossmann-fold domains"/>
    <property type="match status" value="1"/>
</dbReference>
<keyword evidence="8" id="KW-1185">Reference proteome</keyword>
<evidence type="ECO:0000256" key="2">
    <source>
        <dbReference type="ARBA" id="ARBA00023027"/>
    </source>
</evidence>
<sequence>MTMTTICFAGLGAMGRPMAANLVKAGHTVRGTDLNPAALAWLKEHGGEPCTSAKEAAAGADMLVLMVVNADQAEAVLFEAGALEALAPDATVVLCATCAPARAAAIGAKVEESQRRFIDAPVSGGVVGAEAGTLTIMASGPAAVLDAAESVLTVMGSRLFRVGEKAGDGAMVKTINQLLCGVHIAAAAEALALGERAGLDPKVLLEIYGSSAAGSWMLNNRGPRMLMEDPPVTSAVDIFVKDLGIVLDAGHATRAPLFLAAAAHQLFLAASGMGLGKADDALVIEAYRAMAPKS</sequence>
<dbReference type="EMBL" id="CP027668">
    <property type="protein sequence ID" value="AVO47786.1"/>
    <property type="molecule type" value="Genomic_DNA"/>
</dbReference>
<evidence type="ECO:0000259" key="6">
    <source>
        <dbReference type="Pfam" id="PF14833"/>
    </source>
</evidence>
<dbReference type="Proteomes" id="UP000237889">
    <property type="component" value="Chromosome"/>
</dbReference>
<name>A0A2S0NIF0_9HYPH</name>
<gene>
    <name evidence="7" type="ORF">C6569_19805</name>
</gene>
<dbReference type="InterPro" id="IPR008927">
    <property type="entry name" value="6-PGluconate_DH-like_C_sf"/>
</dbReference>
<dbReference type="PANTHER" id="PTHR43060">
    <property type="entry name" value="3-HYDROXYISOBUTYRATE DEHYDROGENASE-LIKE 1, MITOCHONDRIAL-RELATED"/>
    <property type="match status" value="1"/>
</dbReference>
<dbReference type="GO" id="GO:0051287">
    <property type="term" value="F:NAD binding"/>
    <property type="evidence" value="ECO:0007669"/>
    <property type="project" value="InterPro"/>
</dbReference>
<dbReference type="PIRSF" id="PIRSF000103">
    <property type="entry name" value="HIBADH"/>
    <property type="match status" value="1"/>
</dbReference>
<dbReference type="AlphaFoldDB" id="A0A2S0NIF0"/>
<feature type="active site" evidence="3">
    <location>
        <position position="173"/>
    </location>
</feature>
<dbReference type="InterPro" id="IPR029154">
    <property type="entry name" value="HIBADH-like_NADP-bd"/>
</dbReference>
<dbReference type="Gene3D" id="3.40.50.720">
    <property type="entry name" value="NAD(P)-binding Rossmann-like Domain"/>
    <property type="match status" value="1"/>
</dbReference>
<keyword evidence="2" id="KW-0520">NAD</keyword>
<dbReference type="InterPro" id="IPR013328">
    <property type="entry name" value="6PGD_dom2"/>
</dbReference>
<feature type="chain" id="PRO_5015422093" evidence="4">
    <location>
        <begin position="20"/>
        <end position="294"/>
    </location>
</feature>
<evidence type="ECO:0000256" key="1">
    <source>
        <dbReference type="ARBA" id="ARBA00023002"/>
    </source>
</evidence>
<keyword evidence="1" id="KW-0560">Oxidoreductase</keyword>
<evidence type="ECO:0000256" key="3">
    <source>
        <dbReference type="PIRSR" id="PIRSR000103-1"/>
    </source>
</evidence>
<dbReference type="PANTHER" id="PTHR43060:SF17">
    <property type="entry name" value="L-THREONATE DEHYDROGENASE"/>
    <property type="match status" value="1"/>
</dbReference>
<evidence type="ECO:0000313" key="7">
    <source>
        <dbReference type="EMBL" id="AVO47786.1"/>
    </source>
</evidence>
<evidence type="ECO:0000313" key="8">
    <source>
        <dbReference type="Proteomes" id="UP000237889"/>
    </source>
</evidence>
<dbReference type="InterPro" id="IPR036291">
    <property type="entry name" value="NAD(P)-bd_dom_sf"/>
</dbReference>
<feature type="signal peptide" evidence="4">
    <location>
        <begin position="1"/>
        <end position="19"/>
    </location>
</feature>
<dbReference type="Pfam" id="PF03446">
    <property type="entry name" value="NAD_binding_2"/>
    <property type="match status" value="1"/>
</dbReference>
<dbReference type="GO" id="GO:0016491">
    <property type="term" value="F:oxidoreductase activity"/>
    <property type="evidence" value="ECO:0007669"/>
    <property type="project" value="UniProtKB-KW"/>
</dbReference>
<evidence type="ECO:0000256" key="4">
    <source>
        <dbReference type="SAM" id="SignalP"/>
    </source>
</evidence>
<dbReference type="GO" id="GO:0050661">
    <property type="term" value="F:NADP binding"/>
    <property type="evidence" value="ECO:0007669"/>
    <property type="project" value="InterPro"/>
</dbReference>
<evidence type="ECO:0000259" key="5">
    <source>
        <dbReference type="Pfam" id="PF03446"/>
    </source>
</evidence>
<dbReference type="InterPro" id="IPR015815">
    <property type="entry name" value="HIBADH-related"/>
</dbReference>
<dbReference type="OrthoDB" id="9812907at2"/>
<dbReference type="Gene3D" id="1.10.1040.10">
    <property type="entry name" value="N-(1-d-carboxylethyl)-l-norvaline Dehydrogenase, domain 2"/>
    <property type="match status" value="1"/>
</dbReference>
<dbReference type="KEGG" id="phr:C6569_19805"/>
<organism evidence="7 8">
    <name type="scientific">Phreatobacter cathodiphilus</name>
    <dbReference type="NCBI Taxonomy" id="1868589"/>
    <lineage>
        <taxon>Bacteria</taxon>
        <taxon>Pseudomonadati</taxon>
        <taxon>Pseudomonadota</taxon>
        <taxon>Alphaproteobacteria</taxon>
        <taxon>Hyphomicrobiales</taxon>
        <taxon>Phreatobacteraceae</taxon>
        <taxon>Phreatobacter</taxon>
    </lineage>
</organism>
<keyword evidence="4" id="KW-0732">Signal</keyword>
<feature type="domain" description="6-phosphogluconate dehydrogenase NADP-binding" evidence="5">
    <location>
        <begin position="5"/>
        <end position="163"/>
    </location>
</feature>
<dbReference type="SUPFAM" id="SSF48179">
    <property type="entry name" value="6-phosphogluconate dehydrogenase C-terminal domain-like"/>
    <property type="match status" value="1"/>
</dbReference>
<accession>A0A2S0NIF0</accession>
<protein>
    <submittedName>
        <fullName evidence="7">NAD(P)-dependent oxidoreductase</fullName>
    </submittedName>
</protein>
<dbReference type="Pfam" id="PF14833">
    <property type="entry name" value="NAD_binding_11"/>
    <property type="match status" value="1"/>
</dbReference>